<dbReference type="SMART" id="SM00020">
    <property type="entry name" value="Tryp_SPc"/>
    <property type="match status" value="1"/>
</dbReference>
<dbReference type="InterPro" id="IPR009003">
    <property type="entry name" value="Peptidase_S1_PA"/>
</dbReference>
<dbReference type="CDD" id="cd00190">
    <property type="entry name" value="Tryp_SPc"/>
    <property type="match status" value="1"/>
</dbReference>
<protein>
    <recommendedName>
        <fullName evidence="8">Peptidase S1 domain-containing protein</fullName>
    </recommendedName>
</protein>
<dbReference type="PANTHER" id="PTHR24260">
    <property type="match status" value="1"/>
</dbReference>
<dbReference type="OrthoDB" id="5775647at2759"/>
<evidence type="ECO:0000313" key="10">
    <source>
        <dbReference type="Proteomes" id="UP000494106"/>
    </source>
</evidence>
<keyword evidence="6" id="KW-1205">Fibrinolytic toxin</keyword>
<comment type="function">
    <text evidence="5">Fibrinolytic activity; shows preferential cleavage of Arg-Gly bonds in all three fibrinogen chains. Contact with the caterpillars causes severe bleeding, due the anticoagulant effect of the protein.</text>
</comment>
<evidence type="ECO:0000256" key="2">
    <source>
        <dbReference type="ARBA" id="ARBA00022656"/>
    </source>
</evidence>
<dbReference type="InterPro" id="IPR001254">
    <property type="entry name" value="Trypsin_dom"/>
</dbReference>
<evidence type="ECO:0000256" key="5">
    <source>
        <dbReference type="ARBA" id="ARBA00055534"/>
    </source>
</evidence>
<dbReference type="GO" id="GO:0004252">
    <property type="term" value="F:serine-type endopeptidase activity"/>
    <property type="evidence" value="ECO:0007669"/>
    <property type="project" value="InterPro"/>
</dbReference>
<dbReference type="Gene3D" id="2.40.10.10">
    <property type="entry name" value="Trypsin-like serine proteases"/>
    <property type="match status" value="1"/>
</dbReference>
<keyword evidence="10" id="KW-1185">Reference proteome</keyword>
<dbReference type="Pfam" id="PF00089">
    <property type="entry name" value="Trypsin"/>
    <property type="match status" value="1"/>
</dbReference>
<evidence type="ECO:0000256" key="7">
    <source>
        <dbReference type="RuleBase" id="RU363034"/>
    </source>
</evidence>
<keyword evidence="7" id="KW-0720">Serine protease</keyword>
<dbReference type="EMBL" id="CADEBC010000570">
    <property type="protein sequence ID" value="CAB3255178.1"/>
    <property type="molecule type" value="Genomic_DNA"/>
</dbReference>
<keyword evidence="7" id="KW-0378">Hydrolase</keyword>
<evidence type="ECO:0000256" key="6">
    <source>
        <dbReference type="ARBA" id="ARBA00084094"/>
    </source>
</evidence>
<dbReference type="Proteomes" id="UP000494106">
    <property type="component" value="Unassembled WGS sequence"/>
</dbReference>
<name>A0A8S1B6I8_ARCPL</name>
<dbReference type="AlphaFoldDB" id="A0A8S1B6I8"/>
<dbReference type="PROSITE" id="PS00135">
    <property type="entry name" value="TRYPSIN_SER"/>
    <property type="match status" value="1"/>
</dbReference>
<dbReference type="PANTHER" id="PTHR24260:SF147">
    <property type="entry name" value="EG:BACR7A4.3 PROTEIN-RELATED"/>
    <property type="match status" value="1"/>
</dbReference>
<dbReference type="GO" id="GO:0005576">
    <property type="term" value="C:extracellular region"/>
    <property type="evidence" value="ECO:0007669"/>
    <property type="project" value="UniProtKB-SubCell"/>
</dbReference>
<reference evidence="9 10" key="1">
    <citation type="submission" date="2020-04" db="EMBL/GenBank/DDBJ databases">
        <authorList>
            <person name="Wallbank WR R."/>
            <person name="Pardo Diaz C."/>
            <person name="Kozak K."/>
            <person name="Martin S."/>
            <person name="Jiggins C."/>
            <person name="Moest M."/>
            <person name="Warren A I."/>
            <person name="Byers J.R.P. K."/>
            <person name="Montejo-Kovacevich G."/>
            <person name="Yen C E."/>
        </authorList>
    </citation>
    <scope>NUCLEOTIDE SEQUENCE [LARGE SCALE GENOMIC DNA]</scope>
</reference>
<dbReference type="InterPro" id="IPR043504">
    <property type="entry name" value="Peptidase_S1_PA_chymotrypsin"/>
</dbReference>
<evidence type="ECO:0000313" key="9">
    <source>
        <dbReference type="EMBL" id="CAB3255178.1"/>
    </source>
</evidence>
<keyword evidence="2" id="KW-0800">Toxin</keyword>
<evidence type="ECO:0000256" key="1">
    <source>
        <dbReference type="ARBA" id="ARBA00004239"/>
    </source>
</evidence>
<dbReference type="GO" id="GO:0006508">
    <property type="term" value="P:proteolysis"/>
    <property type="evidence" value="ECO:0007669"/>
    <property type="project" value="UniProtKB-KW"/>
</dbReference>
<feature type="domain" description="Peptidase S1" evidence="8">
    <location>
        <begin position="188"/>
        <end position="417"/>
    </location>
</feature>
<comment type="subcellular location">
    <subcellularLocation>
        <location evidence="1">Secreted</location>
        <location evidence="1">Extracellular space</location>
    </subcellularLocation>
</comment>
<evidence type="ECO:0000259" key="8">
    <source>
        <dbReference type="PROSITE" id="PS50240"/>
    </source>
</evidence>
<sequence length="456" mass="50291">MSWSECAARACGPTLRQFRHKVMSSAASGRVTMATNSVIIFVCALSQLWCASCDLNLDAGSPCVTQGLNGTCTDIFGCSSAALTYLYRNAGFGDNYEFPEIPDVCSHQGDDPVVCCTDCDAGTRRFEKTAVGPLATLVNTEGPVARAKCYDYFKRLPYPCRGVGNVHVIKHWNEEKKCHQLEFRAALAVGGRDAQRWEFPHMALIGYGEDVASAQWLCGGSVISERFILTAAHCTYTRTFGSINFAALGLLKRSDPMDQWKIYNIMRIVAHPEYKPPLKYHDIALLETSTEIVFGKDLLPACLDVGDAPRPNAEASGWGQLGYKQAVADTLQVVDLNEFNETKCGELYGPHRHMPRGFDRQTQMCYGSYTAIVDTCQGDSGGPLQSNSHNGRVHAGVALPALDREPRVAASRRRLAFSLTKYCIIYSVRLQIRPCNPVHYNLHTVPLLTNTKITLE</sequence>
<keyword evidence="4" id="KW-1199">Hemostasis impairing toxin</keyword>
<proteinExistence type="predicted"/>
<dbReference type="InterPro" id="IPR051333">
    <property type="entry name" value="CLIP_Serine_Protease"/>
</dbReference>
<gene>
    <name evidence="9" type="ORF">APLA_LOCUS14757</name>
</gene>
<dbReference type="InterPro" id="IPR018114">
    <property type="entry name" value="TRYPSIN_HIS"/>
</dbReference>
<keyword evidence="3" id="KW-1015">Disulfide bond</keyword>
<accession>A0A8S1B6I8</accession>
<organism evidence="9 10">
    <name type="scientific">Arctia plantaginis</name>
    <name type="common">Wood tiger moth</name>
    <name type="synonym">Phalaena plantaginis</name>
    <dbReference type="NCBI Taxonomy" id="874455"/>
    <lineage>
        <taxon>Eukaryota</taxon>
        <taxon>Metazoa</taxon>
        <taxon>Ecdysozoa</taxon>
        <taxon>Arthropoda</taxon>
        <taxon>Hexapoda</taxon>
        <taxon>Insecta</taxon>
        <taxon>Pterygota</taxon>
        <taxon>Neoptera</taxon>
        <taxon>Endopterygota</taxon>
        <taxon>Lepidoptera</taxon>
        <taxon>Glossata</taxon>
        <taxon>Ditrysia</taxon>
        <taxon>Noctuoidea</taxon>
        <taxon>Erebidae</taxon>
        <taxon>Arctiinae</taxon>
        <taxon>Arctia</taxon>
    </lineage>
</organism>
<evidence type="ECO:0000256" key="4">
    <source>
        <dbReference type="ARBA" id="ARBA00023240"/>
    </source>
</evidence>
<dbReference type="InterPro" id="IPR001314">
    <property type="entry name" value="Peptidase_S1A"/>
</dbReference>
<dbReference type="PROSITE" id="PS50240">
    <property type="entry name" value="TRYPSIN_DOM"/>
    <property type="match status" value="1"/>
</dbReference>
<dbReference type="PRINTS" id="PR00722">
    <property type="entry name" value="CHYMOTRYPSIN"/>
</dbReference>
<dbReference type="InterPro" id="IPR033116">
    <property type="entry name" value="TRYPSIN_SER"/>
</dbReference>
<dbReference type="PROSITE" id="PS00134">
    <property type="entry name" value="TRYPSIN_HIS"/>
    <property type="match status" value="1"/>
</dbReference>
<keyword evidence="7" id="KW-0645">Protease</keyword>
<dbReference type="FunFam" id="2.40.10.10:FF:000068">
    <property type="entry name" value="transmembrane protease serine 2"/>
    <property type="match status" value="1"/>
</dbReference>
<dbReference type="SUPFAM" id="SSF50494">
    <property type="entry name" value="Trypsin-like serine proteases"/>
    <property type="match status" value="1"/>
</dbReference>
<evidence type="ECO:0000256" key="3">
    <source>
        <dbReference type="ARBA" id="ARBA00023157"/>
    </source>
</evidence>
<dbReference type="GO" id="GO:0090729">
    <property type="term" value="F:toxin activity"/>
    <property type="evidence" value="ECO:0007669"/>
    <property type="project" value="UniProtKB-KW"/>
</dbReference>
<comment type="caution">
    <text evidence="9">The sequence shown here is derived from an EMBL/GenBank/DDBJ whole genome shotgun (WGS) entry which is preliminary data.</text>
</comment>